<sequence>MTDGTPSDTTAPEFSSATVNGDRLVITYTEAGTLDGAALAGNAGFTVNTAAGATAITVSSAVVNATAKTVTLTLSRAVAATETVTVSYTKPESGAVVQDAAGNDAANFSSQPVTHSTATPPGTQGPPKRTPAFLAPGPPGKKKKNPKTTIQSRHKLHLGESVTVTIRFSEAIATDSFTTADLTVGGGATLSNLQSTDGGTTWTVTLTAPGFLDILLAPTADRNSTGNKISVNLAGITNRAGTAGAGTAESTVTYDIDVTPPSVSSAAVNGDQPGAQLSSQRTSGD</sequence>
<gene>
    <name evidence="4" type="ORF">D5039_20485</name>
</gene>
<feature type="compositionally biased region" description="Basic residues" evidence="2">
    <location>
        <begin position="140"/>
        <end position="152"/>
    </location>
</feature>
<feature type="domain" description="Bacterial Ig-like" evidence="3">
    <location>
        <begin position="144"/>
        <end position="251"/>
    </location>
</feature>
<feature type="compositionally biased region" description="Polar residues" evidence="2">
    <location>
        <begin position="106"/>
        <end position="122"/>
    </location>
</feature>
<evidence type="ECO:0000256" key="1">
    <source>
        <dbReference type="ARBA" id="ARBA00022729"/>
    </source>
</evidence>
<dbReference type="RefSeq" id="WP_265283276.1">
    <property type="nucleotide sequence ID" value="NZ_QZCW01000004.1"/>
</dbReference>
<reference evidence="5" key="1">
    <citation type="submission" date="2023-07" db="EMBL/GenBank/DDBJ databases">
        <title>Verminephrobacter genomes.</title>
        <authorList>
            <person name="Lund M.B."/>
        </authorList>
    </citation>
    <scope>NUCLEOTIDE SEQUENCE [LARGE SCALE GENOMIC DNA]</scope>
    <source>
        <strain evidence="5">AtM5-05</strain>
    </source>
</reference>
<keyword evidence="1" id="KW-0732">Signal</keyword>
<accession>A0ABT3KYL3</accession>
<evidence type="ECO:0000259" key="3">
    <source>
        <dbReference type="Pfam" id="PF19078"/>
    </source>
</evidence>
<dbReference type="InterPro" id="IPR028059">
    <property type="entry name" value="SWM_rpt"/>
</dbReference>
<keyword evidence="5" id="KW-1185">Reference proteome</keyword>
<dbReference type="InterPro" id="IPR044048">
    <property type="entry name" value="Big_12"/>
</dbReference>
<dbReference type="Gene3D" id="2.60.40.1220">
    <property type="match status" value="1"/>
</dbReference>
<evidence type="ECO:0000313" key="4">
    <source>
        <dbReference type="EMBL" id="MCW5323431.1"/>
    </source>
</evidence>
<feature type="compositionally biased region" description="Polar residues" evidence="2">
    <location>
        <begin position="275"/>
        <end position="285"/>
    </location>
</feature>
<proteinExistence type="predicted"/>
<dbReference type="EMBL" id="QZCW01000004">
    <property type="protein sequence ID" value="MCW5323431.1"/>
    <property type="molecule type" value="Genomic_DNA"/>
</dbReference>
<organism evidence="4 5">
    <name type="scientific">Verminephrobacter aporrectodeae subsp. tuberculatae</name>
    <dbReference type="NCBI Taxonomy" id="1110392"/>
    <lineage>
        <taxon>Bacteria</taxon>
        <taxon>Pseudomonadati</taxon>
        <taxon>Pseudomonadota</taxon>
        <taxon>Betaproteobacteria</taxon>
        <taxon>Burkholderiales</taxon>
        <taxon>Comamonadaceae</taxon>
        <taxon>Verminephrobacter</taxon>
    </lineage>
</organism>
<evidence type="ECO:0000313" key="5">
    <source>
        <dbReference type="Proteomes" id="UP001208935"/>
    </source>
</evidence>
<evidence type="ECO:0000256" key="2">
    <source>
        <dbReference type="SAM" id="MobiDB-lite"/>
    </source>
</evidence>
<dbReference type="Pfam" id="PF19078">
    <property type="entry name" value="Big_12"/>
    <property type="match status" value="1"/>
</dbReference>
<protein>
    <recommendedName>
        <fullName evidence="3">Bacterial Ig-like domain-containing protein</fullName>
    </recommendedName>
</protein>
<name>A0ABT3KYL3_9BURK</name>
<dbReference type="Pfam" id="PF13753">
    <property type="entry name" value="SWM_repeat"/>
    <property type="match status" value="1"/>
</dbReference>
<dbReference type="InterPro" id="IPR014755">
    <property type="entry name" value="Cu-Rt/internalin_Ig-like"/>
</dbReference>
<comment type="caution">
    <text evidence="4">The sequence shown here is derived from an EMBL/GenBank/DDBJ whole genome shotgun (WGS) entry which is preliminary data.</text>
</comment>
<feature type="region of interest" description="Disordered" evidence="2">
    <location>
        <begin position="105"/>
        <end position="152"/>
    </location>
</feature>
<dbReference type="Proteomes" id="UP001208935">
    <property type="component" value="Unassembled WGS sequence"/>
</dbReference>
<feature type="region of interest" description="Disordered" evidence="2">
    <location>
        <begin position="261"/>
        <end position="285"/>
    </location>
</feature>